<sequence>MRVVPANRLLIQPTVQLSWIRQHGDLEFVVAKDVQDRFLRAWTRYRASDHPSLAAFLADDQTLELALHEDDAVFALLTGADTIESALGPLRMATHQPNLTWTLT</sequence>
<dbReference type="EMBL" id="AAOE01000013">
    <property type="protein sequence ID" value="EAR09082.1"/>
    <property type="molecule type" value="Genomic_DNA"/>
</dbReference>
<evidence type="ECO:0000313" key="2">
    <source>
        <dbReference type="Proteomes" id="UP000005953"/>
    </source>
</evidence>
<dbReference type="Proteomes" id="UP000005953">
    <property type="component" value="Unassembled WGS sequence"/>
</dbReference>
<name>A4BFI7_9GAMM</name>
<accession>A4BFI7</accession>
<dbReference type="AlphaFoldDB" id="A4BFI7"/>
<dbReference type="STRING" id="314283.MED297_17108"/>
<proteinExistence type="predicted"/>
<gene>
    <name evidence="1" type="ORF">MED297_17108</name>
</gene>
<reference evidence="1 2" key="1">
    <citation type="submission" date="2006-02" db="EMBL/GenBank/DDBJ databases">
        <authorList>
            <person name="Pinhassi J."/>
            <person name="Pedros-Alio C."/>
            <person name="Ferriera S."/>
            <person name="Johnson J."/>
            <person name="Kravitz S."/>
            <person name="Halpern A."/>
            <person name="Remington K."/>
            <person name="Beeson K."/>
            <person name="Tran B."/>
            <person name="Rogers Y.-H."/>
            <person name="Friedman R."/>
            <person name="Venter J.C."/>
        </authorList>
    </citation>
    <scope>NUCLEOTIDE SEQUENCE [LARGE SCALE GENOMIC DNA]</scope>
    <source>
        <strain evidence="1 2">MED297</strain>
    </source>
</reference>
<dbReference type="HOGENOM" id="CLU_2247878_0_0_6"/>
<organism evidence="1 2">
    <name type="scientific">Reinekea blandensis MED297</name>
    <dbReference type="NCBI Taxonomy" id="314283"/>
    <lineage>
        <taxon>Bacteria</taxon>
        <taxon>Pseudomonadati</taxon>
        <taxon>Pseudomonadota</taxon>
        <taxon>Gammaproteobacteria</taxon>
        <taxon>Oceanospirillales</taxon>
        <taxon>Saccharospirillaceae</taxon>
        <taxon>Reinekea</taxon>
    </lineage>
</organism>
<comment type="caution">
    <text evidence="1">The sequence shown here is derived from an EMBL/GenBank/DDBJ whole genome shotgun (WGS) entry which is preliminary data.</text>
</comment>
<protein>
    <submittedName>
        <fullName evidence="1">Uncharacterized protein</fullName>
    </submittedName>
</protein>
<evidence type="ECO:0000313" key="1">
    <source>
        <dbReference type="EMBL" id="EAR09082.1"/>
    </source>
</evidence>
<dbReference type="RefSeq" id="WP_008043798.1">
    <property type="nucleotide sequence ID" value="NZ_CH724150.1"/>
</dbReference>
<keyword evidence="2" id="KW-1185">Reference proteome</keyword>
<dbReference type="OrthoDB" id="6198364at2"/>